<comment type="caution">
    <text evidence="1">The sequence shown here is derived from an EMBL/GenBank/DDBJ whole genome shotgun (WGS) entry which is preliminary data.</text>
</comment>
<accession>A0AAW0FRY5</accession>
<protein>
    <submittedName>
        <fullName evidence="1">Uncharacterized protein</fullName>
    </submittedName>
</protein>
<name>A0AAW0FRY5_9APHY</name>
<reference evidence="1 2" key="1">
    <citation type="submission" date="2022-09" db="EMBL/GenBank/DDBJ databases">
        <authorList>
            <person name="Palmer J.M."/>
        </authorList>
    </citation>
    <scope>NUCLEOTIDE SEQUENCE [LARGE SCALE GENOMIC DNA]</scope>
    <source>
        <strain evidence="1 2">DSM 7382</strain>
    </source>
</reference>
<dbReference type="Proteomes" id="UP001385951">
    <property type="component" value="Unassembled WGS sequence"/>
</dbReference>
<organism evidence="1 2">
    <name type="scientific">Cerrena zonata</name>
    <dbReference type="NCBI Taxonomy" id="2478898"/>
    <lineage>
        <taxon>Eukaryota</taxon>
        <taxon>Fungi</taxon>
        <taxon>Dikarya</taxon>
        <taxon>Basidiomycota</taxon>
        <taxon>Agaricomycotina</taxon>
        <taxon>Agaricomycetes</taxon>
        <taxon>Polyporales</taxon>
        <taxon>Cerrenaceae</taxon>
        <taxon>Cerrena</taxon>
    </lineage>
</organism>
<evidence type="ECO:0000313" key="1">
    <source>
        <dbReference type="EMBL" id="KAK7680052.1"/>
    </source>
</evidence>
<dbReference type="AlphaFoldDB" id="A0AAW0FRY5"/>
<proteinExistence type="predicted"/>
<dbReference type="EMBL" id="JASBNA010000053">
    <property type="protein sequence ID" value="KAK7680052.1"/>
    <property type="molecule type" value="Genomic_DNA"/>
</dbReference>
<sequence length="212" mass="24395">MSSSAASTSTAVPQPENLFTGRLDYHMAAAVVYRVNRIGRALSSLVAGDVGNDKRRRRWRIGLYYEFTILKRAIGDLMVSGCQGGPFFSVMHFPWLEKHSEDAFIINWSTIEPLSRQIPLYPWIFRHIAPELLSENEWWKYHAQMQTPNISQPPWWDCDEAAAPQYIPQKLVTVAHLEETKTLLRSSRHMMEEMQVMVAQGFPRDVTQPNFG</sequence>
<gene>
    <name evidence="1" type="ORF">QCA50_016998</name>
</gene>
<evidence type="ECO:0000313" key="2">
    <source>
        <dbReference type="Proteomes" id="UP001385951"/>
    </source>
</evidence>
<keyword evidence="2" id="KW-1185">Reference proteome</keyword>